<keyword evidence="2" id="KW-1185">Reference proteome</keyword>
<accession>A0ABV1U1Z6</accession>
<reference evidence="1 2" key="1">
    <citation type="submission" date="2024-06" db="EMBL/GenBank/DDBJ databases">
        <title>The Natural Products Discovery Center: Release of the First 8490 Sequenced Strains for Exploring Actinobacteria Biosynthetic Diversity.</title>
        <authorList>
            <person name="Kalkreuter E."/>
            <person name="Kautsar S.A."/>
            <person name="Yang D."/>
            <person name="Bader C.D."/>
            <person name="Teijaro C.N."/>
            <person name="Fluegel L."/>
            <person name="Davis C.M."/>
            <person name="Simpson J.R."/>
            <person name="Lauterbach L."/>
            <person name="Steele A.D."/>
            <person name="Gui C."/>
            <person name="Meng S."/>
            <person name="Li G."/>
            <person name="Viehrig K."/>
            <person name="Ye F."/>
            <person name="Su P."/>
            <person name="Kiefer A.F."/>
            <person name="Nichols A."/>
            <person name="Cepeda A.J."/>
            <person name="Yan W."/>
            <person name="Fan B."/>
            <person name="Jiang Y."/>
            <person name="Adhikari A."/>
            <person name="Zheng C.-J."/>
            <person name="Schuster L."/>
            <person name="Cowan T.M."/>
            <person name="Smanski M.J."/>
            <person name="Chevrette M.G."/>
            <person name="De Carvalho L.P.S."/>
            <person name="Shen B."/>
        </authorList>
    </citation>
    <scope>NUCLEOTIDE SEQUENCE [LARGE SCALE GENOMIC DNA]</scope>
    <source>
        <strain evidence="1 2">NPDC001166</strain>
    </source>
</reference>
<evidence type="ECO:0000313" key="2">
    <source>
        <dbReference type="Proteomes" id="UP001470023"/>
    </source>
</evidence>
<sequence length="105" mass="11239">MSPESDADGLVVWEVQRYEPFSRVWICKGYGRTTTDVDPVELGRAALAGHLARVPARGGETFRAVVRTGAGGSLTISPDDLRAHGSTVDPDVCQILPGYLRDALA</sequence>
<proteinExistence type="predicted"/>
<dbReference type="Proteomes" id="UP001470023">
    <property type="component" value="Unassembled WGS sequence"/>
</dbReference>
<gene>
    <name evidence="1" type="ORF">ABT272_08340</name>
</gene>
<comment type="caution">
    <text evidence="1">The sequence shown here is derived from an EMBL/GenBank/DDBJ whole genome shotgun (WGS) entry which is preliminary data.</text>
</comment>
<dbReference type="RefSeq" id="WP_351947092.1">
    <property type="nucleotide sequence ID" value="NZ_JBEOZW010000100.1"/>
</dbReference>
<dbReference type="EMBL" id="JBEPAZ010000005">
    <property type="protein sequence ID" value="MER6427743.1"/>
    <property type="molecule type" value="Genomic_DNA"/>
</dbReference>
<organism evidence="1 2">
    <name type="scientific">Streptomyces sp. 900105245</name>
    <dbReference type="NCBI Taxonomy" id="3154379"/>
    <lineage>
        <taxon>Bacteria</taxon>
        <taxon>Bacillati</taxon>
        <taxon>Actinomycetota</taxon>
        <taxon>Actinomycetes</taxon>
        <taxon>Kitasatosporales</taxon>
        <taxon>Streptomycetaceae</taxon>
        <taxon>Streptomyces</taxon>
    </lineage>
</organism>
<protein>
    <submittedName>
        <fullName evidence="1">Uncharacterized protein</fullName>
    </submittedName>
</protein>
<evidence type="ECO:0000313" key="1">
    <source>
        <dbReference type="EMBL" id="MER6427743.1"/>
    </source>
</evidence>
<name>A0ABV1U1Z6_9ACTN</name>